<proteinExistence type="predicted"/>
<comment type="caution">
    <text evidence="2">The sequence shown here is derived from an EMBL/GenBank/DDBJ whole genome shotgun (WGS) entry which is preliminary data.</text>
</comment>
<sequence>MRPERIIETCGDGNEVAGGKGLAANGASCDNTSSCCDEKHPAGNLTCADNMGRENLSSGISCDKKLGYFDFVSEDDNVYAWCDQLILSHLEGAPKENILTALREFSDVFLKKDQKLGCTDKISHCIETDNAISIYVRTYCVLQTQNETLKQQKQSMLDAEVIVPSASHGVAQEETDVNEEIAQMVVAEPERPEPRFEQEPYQLSTHILNKLEVPFDFSETPEKTHREINLKLAEKIAKEAIQVDFNLQSNSLQEILHIIHSIGHSDVSDLFAMPRHKVVSPNRENERAGYTIKIQNHCILGQKRVRYNDQMGFSYKDPTVPGPLLQSSRRGNVFPGVSSSNDPNSRRRPGSHCCSP</sequence>
<name>A0ABQ9HPT2_9NEOP</name>
<reference evidence="2 3" key="1">
    <citation type="submission" date="2023-02" db="EMBL/GenBank/DDBJ databases">
        <title>LHISI_Scaffold_Assembly.</title>
        <authorList>
            <person name="Stuart O.P."/>
            <person name="Cleave R."/>
            <person name="Magrath M.J.L."/>
            <person name="Mikheyev A.S."/>
        </authorList>
    </citation>
    <scope>NUCLEOTIDE SEQUENCE [LARGE SCALE GENOMIC DNA]</scope>
    <source>
        <strain evidence="2">Daus_M_001</strain>
        <tissue evidence="2">Leg muscle</tissue>
    </source>
</reference>
<dbReference type="EMBL" id="JARBHB010000004">
    <property type="protein sequence ID" value="KAJ8886316.1"/>
    <property type="molecule type" value="Genomic_DNA"/>
</dbReference>
<gene>
    <name evidence="2" type="ORF">PR048_012527</name>
</gene>
<evidence type="ECO:0000313" key="3">
    <source>
        <dbReference type="Proteomes" id="UP001159363"/>
    </source>
</evidence>
<accession>A0ABQ9HPT2</accession>
<dbReference type="Proteomes" id="UP001159363">
    <property type="component" value="Chromosome X"/>
</dbReference>
<feature type="region of interest" description="Disordered" evidence="1">
    <location>
        <begin position="318"/>
        <end position="356"/>
    </location>
</feature>
<organism evidence="2 3">
    <name type="scientific">Dryococelus australis</name>
    <dbReference type="NCBI Taxonomy" id="614101"/>
    <lineage>
        <taxon>Eukaryota</taxon>
        <taxon>Metazoa</taxon>
        <taxon>Ecdysozoa</taxon>
        <taxon>Arthropoda</taxon>
        <taxon>Hexapoda</taxon>
        <taxon>Insecta</taxon>
        <taxon>Pterygota</taxon>
        <taxon>Neoptera</taxon>
        <taxon>Polyneoptera</taxon>
        <taxon>Phasmatodea</taxon>
        <taxon>Verophasmatodea</taxon>
        <taxon>Anareolatae</taxon>
        <taxon>Phasmatidae</taxon>
        <taxon>Eurycanthinae</taxon>
        <taxon>Dryococelus</taxon>
    </lineage>
</organism>
<protein>
    <submittedName>
        <fullName evidence="2">Uncharacterized protein</fullName>
    </submittedName>
</protein>
<evidence type="ECO:0000313" key="2">
    <source>
        <dbReference type="EMBL" id="KAJ8886316.1"/>
    </source>
</evidence>
<keyword evidence="3" id="KW-1185">Reference proteome</keyword>
<evidence type="ECO:0000256" key="1">
    <source>
        <dbReference type="SAM" id="MobiDB-lite"/>
    </source>
</evidence>